<comment type="caution">
    <text evidence="1">The sequence shown here is derived from an EMBL/GenBank/DDBJ whole genome shotgun (WGS) entry which is preliminary data.</text>
</comment>
<dbReference type="Proteomes" id="UP000651452">
    <property type="component" value="Unassembled WGS sequence"/>
</dbReference>
<accession>A0A8H7MM77</accession>
<protein>
    <submittedName>
        <fullName evidence="1">Uncharacterized protein</fullName>
    </submittedName>
</protein>
<keyword evidence="2" id="KW-1185">Reference proteome</keyword>
<evidence type="ECO:0000313" key="2">
    <source>
        <dbReference type="Proteomes" id="UP000651452"/>
    </source>
</evidence>
<sequence length="182" mass="20344">MPLVERPNLEMPILNRMESVHRLDRKLSVIELNLLLQAAQPVTGIHASSDHEGMISACVYPVSACARLPQGSFFKAVADLNKLNKIAFDFQSTNAKIHISLRNHITICITMRGAEVECDNIDRESEKMSCHVPSLSTPNISCSVLRASLDLDHLFLRRYIVILQTNENENPFSSKKSFAIVA</sequence>
<dbReference type="AlphaFoldDB" id="A0A8H7MM77"/>
<name>A0A8H7MM77_9PLEO</name>
<dbReference type="EMBL" id="RZGK01000003">
    <property type="protein sequence ID" value="KAF9700345.1"/>
    <property type="molecule type" value="Genomic_DNA"/>
</dbReference>
<proteinExistence type="predicted"/>
<reference evidence="1" key="1">
    <citation type="submission" date="2018-12" db="EMBL/GenBank/DDBJ databases">
        <authorList>
            <person name="Syme R.A."/>
            <person name="Farfan-Caceres L."/>
            <person name="Lichtenzveig J."/>
        </authorList>
    </citation>
    <scope>NUCLEOTIDE SEQUENCE</scope>
    <source>
        <strain evidence="1">Al4</strain>
    </source>
</reference>
<organism evidence="1 2">
    <name type="scientific">Ascochyta lentis</name>
    <dbReference type="NCBI Taxonomy" id="205686"/>
    <lineage>
        <taxon>Eukaryota</taxon>
        <taxon>Fungi</taxon>
        <taxon>Dikarya</taxon>
        <taxon>Ascomycota</taxon>
        <taxon>Pezizomycotina</taxon>
        <taxon>Dothideomycetes</taxon>
        <taxon>Pleosporomycetidae</taxon>
        <taxon>Pleosporales</taxon>
        <taxon>Pleosporineae</taxon>
        <taxon>Didymellaceae</taxon>
        <taxon>Ascochyta</taxon>
    </lineage>
</organism>
<reference evidence="1" key="2">
    <citation type="submission" date="2020-09" db="EMBL/GenBank/DDBJ databases">
        <title>Reference genome assembly for Australian Ascochyta lentis isolate Al4.</title>
        <authorList>
            <person name="Lee R.C."/>
            <person name="Farfan-Caceres L.M."/>
            <person name="Debler J.W."/>
            <person name="Williams A.H."/>
            <person name="Henares B.M."/>
        </authorList>
    </citation>
    <scope>NUCLEOTIDE SEQUENCE</scope>
    <source>
        <strain evidence="1">Al4</strain>
    </source>
</reference>
<evidence type="ECO:0000313" key="1">
    <source>
        <dbReference type="EMBL" id="KAF9700345.1"/>
    </source>
</evidence>
<gene>
    <name evidence="1" type="ORF">EKO04_002020</name>
</gene>